<protein>
    <recommendedName>
        <fullName evidence="7">Wntless-like transmembrane domain-containing protein</fullName>
    </recommendedName>
</protein>
<feature type="transmembrane region" description="Helical" evidence="6">
    <location>
        <begin position="175"/>
        <end position="193"/>
    </location>
</feature>
<organism evidence="8 9">
    <name type="scientific">Prymnesium parvum</name>
    <name type="common">Toxic golden alga</name>
    <dbReference type="NCBI Taxonomy" id="97485"/>
    <lineage>
        <taxon>Eukaryota</taxon>
        <taxon>Haptista</taxon>
        <taxon>Haptophyta</taxon>
        <taxon>Prymnesiophyceae</taxon>
        <taxon>Prymnesiales</taxon>
        <taxon>Prymnesiaceae</taxon>
        <taxon>Prymnesium</taxon>
    </lineage>
</organism>
<comment type="caution">
    <text evidence="8">The sequence shown here is derived from an EMBL/GenBank/DDBJ whole genome shotgun (WGS) entry which is preliminary data.</text>
</comment>
<dbReference type="GO" id="GO:0016020">
    <property type="term" value="C:membrane"/>
    <property type="evidence" value="ECO:0007669"/>
    <property type="project" value="UniProtKB-SubCell"/>
</dbReference>
<dbReference type="InterPro" id="IPR040416">
    <property type="entry name" value="TMEM181"/>
</dbReference>
<keyword evidence="3 6" id="KW-1133">Transmembrane helix</keyword>
<evidence type="ECO:0000259" key="7">
    <source>
        <dbReference type="Pfam" id="PF06664"/>
    </source>
</evidence>
<feature type="transmembrane region" description="Helical" evidence="6">
    <location>
        <begin position="236"/>
        <end position="260"/>
    </location>
</feature>
<comment type="subcellular location">
    <subcellularLocation>
        <location evidence="1">Membrane</location>
        <topology evidence="1">Multi-pass membrane protein</topology>
    </subcellularLocation>
</comment>
<dbReference type="PANTHER" id="PTHR31918">
    <property type="entry name" value="TRANSMEMBRANE PROTEIN 181"/>
    <property type="match status" value="1"/>
</dbReference>
<evidence type="ECO:0000256" key="1">
    <source>
        <dbReference type="ARBA" id="ARBA00004141"/>
    </source>
</evidence>
<accession>A0AB34JN08</accession>
<evidence type="ECO:0000256" key="5">
    <source>
        <dbReference type="SAM" id="MobiDB-lite"/>
    </source>
</evidence>
<feature type="region of interest" description="Disordered" evidence="5">
    <location>
        <begin position="423"/>
        <end position="447"/>
    </location>
</feature>
<keyword evidence="9" id="KW-1185">Reference proteome</keyword>
<evidence type="ECO:0000256" key="4">
    <source>
        <dbReference type="ARBA" id="ARBA00023136"/>
    </source>
</evidence>
<evidence type="ECO:0000313" key="8">
    <source>
        <dbReference type="EMBL" id="KAL1523334.1"/>
    </source>
</evidence>
<name>A0AB34JN08_PRYPA</name>
<dbReference type="Pfam" id="PF06664">
    <property type="entry name" value="WLS-like_TM"/>
    <property type="match status" value="1"/>
</dbReference>
<dbReference type="GO" id="GO:0015643">
    <property type="term" value="F:toxic substance binding"/>
    <property type="evidence" value="ECO:0007669"/>
    <property type="project" value="InterPro"/>
</dbReference>
<evidence type="ECO:0000256" key="6">
    <source>
        <dbReference type="SAM" id="Phobius"/>
    </source>
</evidence>
<keyword evidence="2 6" id="KW-0812">Transmembrane</keyword>
<feature type="transmembrane region" description="Helical" evidence="6">
    <location>
        <begin position="205"/>
        <end position="224"/>
    </location>
</feature>
<gene>
    <name evidence="8" type="ORF">AB1Y20_018280</name>
</gene>
<dbReference type="PANTHER" id="PTHR31918:SF1">
    <property type="entry name" value="TRANSMEMBRANE PROTEIN 181"/>
    <property type="match status" value="1"/>
</dbReference>
<sequence length="447" mass="49200">MSVCQYGYVGPALLVLPLFLISLVNLFVAGPPLKTIIFDSTGADYGAKLPFLELQVGGTGARFTLTPQDEITHFFVLTCYAPSFQAGHYIDAEVKGSKLHLTNKPLNSGTTRGRAQVHAASGQQVNTLQVLQPLLGFSEYTITVQGHTSSGVAAQLPAMEYRVTYVPSRFSYTQVCVRAIFTLTSLCMLVAYTCAMAKSNRTRELGQLWMTILLVLLIALNDPLYIVRIIVGGNQYLYCISMLGQIAFSGGLFLFWLVYADGMNNPHGEHAICTFYLPKALLAAAYVACASTLFLAYGRVPDRLNLAAVQEASDSTQHALIWGLSGSVVGVGVWLSVFVARAVYRLGWKKVEYIYTEREKSFVGITIVFVVLWLCGHLFLAFHGSRGSWMQLQLPFLTLTNSYLILLTHAFWPDDSEKVAPADTQAHELGHRDSEEHEGGLLDDDED</sequence>
<feature type="domain" description="Wntless-like transmembrane" evidence="7">
    <location>
        <begin position="169"/>
        <end position="414"/>
    </location>
</feature>
<reference evidence="8 9" key="1">
    <citation type="journal article" date="2024" name="Science">
        <title>Giant polyketide synthase enzymes in the biosynthesis of giant marine polyether toxins.</title>
        <authorList>
            <person name="Fallon T.R."/>
            <person name="Shende V.V."/>
            <person name="Wierzbicki I.H."/>
            <person name="Pendleton A.L."/>
            <person name="Watervoot N.F."/>
            <person name="Auber R.P."/>
            <person name="Gonzalez D.J."/>
            <person name="Wisecaver J.H."/>
            <person name="Moore B.S."/>
        </authorList>
    </citation>
    <scope>NUCLEOTIDE SEQUENCE [LARGE SCALE GENOMIC DNA]</scope>
    <source>
        <strain evidence="8 9">12B1</strain>
    </source>
</reference>
<evidence type="ECO:0000256" key="2">
    <source>
        <dbReference type="ARBA" id="ARBA00022692"/>
    </source>
</evidence>
<feature type="transmembrane region" description="Helical" evidence="6">
    <location>
        <begin position="362"/>
        <end position="382"/>
    </location>
</feature>
<proteinExistence type="predicted"/>
<dbReference type="AlphaFoldDB" id="A0AB34JN08"/>
<evidence type="ECO:0000256" key="3">
    <source>
        <dbReference type="ARBA" id="ARBA00022989"/>
    </source>
</evidence>
<evidence type="ECO:0000313" key="9">
    <source>
        <dbReference type="Proteomes" id="UP001515480"/>
    </source>
</evidence>
<feature type="compositionally biased region" description="Basic and acidic residues" evidence="5">
    <location>
        <begin position="423"/>
        <end position="440"/>
    </location>
</feature>
<dbReference type="EMBL" id="JBGBPQ010000006">
    <property type="protein sequence ID" value="KAL1523334.1"/>
    <property type="molecule type" value="Genomic_DNA"/>
</dbReference>
<feature type="transmembrane region" description="Helical" evidence="6">
    <location>
        <begin position="6"/>
        <end position="28"/>
    </location>
</feature>
<dbReference type="Proteomes" id="UP001515480">
    <property type="component" value="Unassembled WGS sequence"/>
</dbReference>
<dbReference type="InterPro" id="IPR047843">
    <property type="entry name" value="WLS-like_TM"/>
</dbReference>
<keyword evidence="4 6" id="KW-0472">Membrane</keyword>
<feature type="transmembrane region" description="Helical" evidence="6">
    <location>
        <begin position="280"/>
        <end position="298"/>
    </location>
</feature>
<feature type="transmembrane region" description="Helical" evidence="6">
    <location>
        <begin position="319"/>
        <end position="342"/>
    </location>
</feature>